<proteinExistence type="predicted"/>
<dbReference type="OrthoDB" id="40611at2"/>
<gene>
    <name evidence="1" type="ORF">AWC27_26380</name>
</gene>
<dbReference type="Proteomes" id="UP000193317">
    <property type="component" value="Unassembled WGS sequence"/>
</dbReference>
<protein>
    <submittedName>
        <fullName evidence="1">Uncharacterized protein</fullName>
    </submittedName>
</protein>
<evidence type="ECO:0000313" key="2">
    <source>
        <dbReference type="Proteomes" id="UP000193317"/>
    </source>
</evidence>
<reference evidence="1 2" key="1">
    <citation type="submission" date="2016-01" db="EMBL/GenBank/DDBJ databases">
        <title>The new phylogeny of the genus Mycobacterium.</title>
        <authorList>
            <person name="Tarcisio F."/>
            <person name="Conor M."/>
            <person name="Antonella G."/>
            <person name="Elisabetta G."/>
            <person name="Giulia F.S."/>
            <person name="Sara T."/>
            <person name="Anna F."/>
            <person name="Clotilde B."/>
            <person name="Roberto B."/>
            <person name="Veronica D.S."/>
            <person name="Fabio R."/>
            <person name="Monica P."/>
            <person name="Olivier J."/>
            <person name="Enrico T."/>
            <person name="Nicola S."/>
        </authorList>
    </citation>
    <scope>NUCLEOTIDE SEQUENCE [LARGE SCALE GENOMIC DNA]</scope>
    <source>
        <strain evidence="1 2">DSM 44166</strain>
    </source>
</reference>
<sequence length="64" mass="6490">MGGPVSGFGRKTVLITFGRSYLSLHLARLMGAAGHDVLITTNVSQVGSQAPASGAIADPAEHPC</sequence>
<name>A0A1X2EN57_MYCSZ</name>
<comment type="caution">
    <text evidence="1">The sequence shown here is derived from an EMBL/GenBank/DDBJ whole genome shotgun (WGS) entry which is preliminary data.</text>
</comment>
<organism evidence="1 2">
    <name type="scientific">Mycobacterium szulgai</name>
    <dbReference type="NCBI Taxonomy" id="1787"/>
    <lineage>
        <taxon>Bacteria</taxon>
        <taxon>Bacillati</taxon>
        <taxon>Actinomycetota</taxon>
        <taxon>Actinomycetes</taxon>
        <taxon>Mycobacteriales</taxon>
        <taxon>Mycobacteriaceae</taxon>
        <taxon>Mycobacterium</taxon>
    </lineage>
</organism>
<dbReference type="AlphaFoldDB" id="A0A1X2EN57"/>
<keyword evidence="2" id="KW-1185">Reference proteome</keyword>
<evidence type="ECO:0000313" key="1">
    <source>
        <dbReference type="EMBL" id="ORX07089.1"/>
    </source>
</evidence>
<dbReference type="EMBL" id="LQPW01000064">
    <property type="protein sequence ID" value="ORX07089.1"/>
    <property type="molecule type" value="Genomic_DNA"/>
</dbReference>
<accession>A0A1X2EN57</accession>